<evidence type="ECO:0000313" key="6">
    <source>
        <dbReference type="Proteomes" id="UP000559117"/>
    </source>
</evidence>
<feature type="domain" description="THIF-type NAD/FAD binding fold" evidence="4">
    <location>
        <begin position="11"/>
        <end position="246"/>
    </location>
</feature>
<dbReference type="GO" id="GO:0008641">
    <property type="term" value="F:ubiquitin-like modifier activating enzyme activity"/>
    <property type="evidence" value="ECO:0007669"/>
    <property type="project" value="InterPro"/>
</dbReference>
<dbReference type="GO" id="GO:0005829">
    <property type="term" value="C:cytosol"/>
    <property type="evidence" value="ECO:0007669"/>
    <property type="project" value="TreeGrafter"/>
</dbReference>
<dbReference type="GO" id="GO:0008146">
    <property type="term" value="F:sulfotransferase activity"/>
    <property type="evidence" value="ECO:0007669"/>
    <property type="project" value="TreeGrafter"/>
</dbReference>
<evidence type="ECO:0000256" key="1">
    <source>
        <dbReference type="ARBA" id="ARBA00022679"/>
    </source>
</evidence>
<dbReference type="InterPro" id="IPR000594">
    <property type="entry name" value="ThiF_NAD_FAD-bd"/>
</dbReference>
<protein>
    <submittedName>
        <fullName evidence="5">Molybdopterin/thiamine biosynthesis adenylyltransferase</fullName>
    </submittedName>
</protein>
<dbReference type="RefSeq" id="WP_183859292.1">
    <property type="nucleotide sequence ID" value="NZ_JACHFH010000004.1"/>
</dbReference>
<sequence>MSLTDEQSKRYSRHILLPEIGIAGQEKLLNSNILIIGTGGLGSPTAMYLTAAGIGHIGLVDSDCVELSNLQRQIVHLTKDIGKAKVLSAKETLNEMTPAADIITYNEMITANNITDIINNKNYDFIIDCTDNFPTKFLINDACVLLHKPFSHAGIRRFEGQSMTYVPGKGPCYRCIFKNPPPPEVVPPARQTGVLGVMGGIIGSIQATEAIKYILGIGNLLTGSLLTYNALSMQFRKIKISANDDCAICGTNPSITKIMTCHNI</sequence>
<dbReference type="PANTHER" id="PTHR10953">
    <property type="entry name" value="UBIQUITIN-ACTIVATING ENZYME E1"/>
    <property type="match status" value="1"/>
</dbReference>
<organism evidence="5 6">
    <name type="scientific">Pectinatus brassicae</name>
    <dbReference type="NCBI Taxonomy" id="862415"/>
    <lineage>
        <taxon>Bacteria</taxon>
        <taxon>Bacillati</taxon>
        <taxon>Bacillota</taxon>
        <taxon>Negativicutes</taxon>
        <taxon>Selenomonadales</taxon>
        <taxon>Selenomonadaceae</taxon>
        <taxon>Pectinatus</taxon>
    </lineage>
</organism>
<gene>
    <name evidence="5" type="ORF">HNR32_000495</name>
</gene>
<dbReference type="SUPFAM" id="SSF69572">
    <property type="entry name" value="Activating enzymes of the ubiquitin-like proteins"/>
    <property type="match status" value="1"/>
</dbReference>
<evidence type="ECO:0000313" key="5">
    <source>
        <dbReference type="EMBL" id="MBB5335374.1"/>
    </source>
</evidence>
<evidence type="ECO:0000259" key="4">
    <source>
        <dbReference type="Pfam" id="PF00899"/>
    </source>
</evidence>
<evidence type="ECO:0000256" key="3">
    <source>
        <dbReference type="ARBA" id="ARBA00022840"/>
    </source>
</evidence>
<proteinExistence type="predicted"/>
<keyword evidence="2" id="KW-0547">Nucleotide-binding</keyword>
<dbReference type="Pfam" id="PF00899">
    <property type="entry name" value="ThiF"/>
    <property type="match status" value="1"/>
</dbReference>
<comment type="caution">
    <text evidence="5">The sequence shown here is derived from an EMBL/GenBank/DDBJ whole genome shotgun (WGS) entry which is preliminary data.</text>
</comment>
<evidence type="ECO:0000256" key="2">
    <source>
        <dbReference type="ARBA" id="ARBA00022741"/>
    </source>
</evidence>
<dbReference type="CDD" id="cd00757">
    <property type="entry name" value="ThiF_MoeB_HesA_family"/>
    <property type="match status" value="1"/>
</dbReference>
<reference evidence="5 6" key="1">
    <citation type="submission" date="2020-08" db="EMBL/GenBank/DDBJ databases">
        <title>Genomic Encyclopedia of Type Strains, Phase IV (KMG-IV): sequencing the most valuable type-strain genomes for metagenomic binning, comparative biology and taxonomic classification.</title>
        <authorList>
            <person name="Goeker M."/>
        </authorList>
    </citation>
    <scope>NUCLEOTIDE SEQUENCE [LARGE SCALE GENOMIC DNA]</scope>
    <source>
        <strain evidence="5 6">DSM 24661</strain>
    </source>
</reference>
<accession>A0A840URB5</accession>
<dbReference type="GO" id="GO:0004792">
    <property type="term" value="F:thiosulfate-cyanide sulfurtransferase activity"/>
    <property type="evidence" value="ECO:0007669"/>
    <property type="project" value="TreeGrafter"/>
</dbReference>
<dbReference type="AlphaFoldDB" id="A0A840URB5"/>
<dbReference type="InterPro" id="IPR045886">
    <property type="entry name" value="ThiF/MoeB/HesA"/>
</dbReference>
<dbReference type="InterPro" id="IPR035985">
    <property type="entry name" value="Ubiquitin-activating_enz"/>
</dbReference>
<name>A0A840URB5_9FIRM</name>
<dbReference type="PANTHER" id="PTHR10953:SF102">
    <property type="entry name" value="ADENYLYLTRANSFERASE AND SULFURTRANSFERASE MOCS3"/>
    <property type="match status" value="1"/>
</dbReference>
<dbReference type="Gene3D" id="3.40.50.720">
    <property type="entry name" value="NAD(P)-binding Rossmann-like Domain"/>
    <property type="match status" value="1"/>
</dbReference>
<dbReference type="EMBL" id="JACHFH010000004">
    <property type="protein sequence ID" value="MBB5335374.1"/>
    <property type="molecule type" value="Genomic_DNA"/>
</dbReference>
<dbReference type="FunFam" id="3.40.50.720:FF:000033">
    <property type="entry name" value="Adenylyltransferase and sulfurtransferase MOCS3"/>
    <property type="match status" value="1"/>
</dbReference>
<keyword evidence="1 5" id="KW-0808">Transferase</keyword>
<keyword evidence="6" id="KW-1185">Reference proteome</keyword>
<dbReference type="Proteomes" id="UP000559117">
    <property type="component" value="Unassembled WGS sequence"/>
</dbReference>
<dbReference type="GO" id="GO:0016779">
    <property type="term" value="F:nucleotidyltransferase activity"/>
    <property type="evidence" value="ECO:0007669"/>
    <property type="project" value="UniProtKB-KW"/>
</dbReference>
<keyword evidence="5" id="KW-0548">Nucleotidyltransferase</keyword>
<keyword evidence="3" id="KW-0067">ATP-binding</keyword>
<dbReference type="GO" id="GO:0005524">
    <property type="term" value="F:ATP binding"/>
    <property type="evidence" value="ECO:0007669"/>
    <property type="project" value="UniProtKB-KW"/>
</dbReference>